<dbReference type="AlphaFoldDB" id="A0A6L8LVF6"/>
<evidence type="ECO:0000313" key="1">
    <source>
        <dbReference type="EMBL" id="MYM60081.1"/>
    </source>
</evidence>
<dbReference type="Proteomes" id="UP000478571">
    <property type="component" value="Unassembled WGS sequence"/>
</dbReference>
<sequence length="305" mass="33066">MLDTNISVLSAASAESAQIVPATFSSPEAKASLKQLSELLSTVTGGQITQIPDSVMELLIAQAQNPTKENRNKVDAALLAYVPETGEYDAKTDQVTFKNTSGDTVSVVSLADLLALLAQIIESEQKLRNEVMQNSIAEGVAIKDFAQLIAADKCGDAQRKFGITLAVSVATMALSTAATVKMAQPKALETRHLKNTSGEGMDAKQYMKEFPEQADKFVADLQSRRTAKYQSVAQMSNSSGQMAGNVNEIQHADQVRQQEEMQASKDFQEKRVAQLNEFIQNLTQSSFKWNDVLDAVAKASLATNR</sequence>
<comment type="caution">
    <text evidence="1">The sequence shown here is derived from an EMBL/GenBank/DDBJ whole genome shotgun (WGS) entry which is preliminary data.</text>
</comment>
<dbReference type="EMBL" id="WWEU01000004">
    <property type="protein sequence ID" value="MYM60081.1"/>
    <property type="molecule type" value="Genomic_DNA"/>
</dbReference>
<name>A0A6L8LVF6_9VIBR</name>
<evidence type="ECO:0000313" key="2">
    <source>
        <dbReference type="Proteomes" id="UP000478571"/>
    </source>
</evidence>
<organism evidence="1 2">
    <name type="scientific">Vibrio tetraodonis subsp. pristinus</name>
    <dbReference type="NCBI Taxonomy" id="2695891"/>
    <lineage>
        <taxon>Bacteria</taxon>
        <taxon>Pseudomonadati</taxon>
        <taxon>Pseudomonadota</taxon>
        <taxon>Gammaproteobacteria</taxon>
        <taxon>Vibrionales</taxon>
        <taxon>Vibrionaceae</taxon>
        <taxon>Vibrio</taxon>
    </lineage>
</organism>
<protein>
    <submittedName>
        <fullName evidence="1">Type III secretion system protein</fullName>
    </submittedName>
</protein>
<keyword evidence="2" id="KW-1185">Reference proteome</keyword>
<accession>A0A6L8LVF6</accession>
<reference evidence="1 2" key="1">
    <citation type="submission" date="2020-01" db="EMBL/GenBank/DDBJ databases">
        <title>Draft Genome Sequence of Vibrio sp. strain OCN044, Isolated from a Healthy Coral at Palmyra Atoll.</title>
        <authorList>
            <person name="Videau P."/>
            <person name="Loughran R."/>
            <person name="Esquivel A."/>
            <person name="Deadmond M."/>
            <person name="Paddock B.E."/>
            <person name="Saw J.H."/>
            <person name="Ushijima B."/>
        </authorList>
    </citation>
    <scope>NUCLEOTIDE SEQUENCE [LARGE SCALE GENOMIC DNA]</scope>
    <source>
        <strain evidence="1 2">OCN044</strain>
    </source>
</reference>
<gene>
    <name evidence="1" type="ORF">GTG28_12680</name>
</gene>
<dbReference type="RefSeq" id="WP_160930353.1">
    <property type="nucleotide sequence ID" value="NZ_WWEU01000004.1"/>
</dbReference>
<proteinExistence type="predicted"/>